<feature type="chain" id="PRO_5036137342" evidence="1">
    <location>
        <begin position="20"/>
        <end position="144"/>
    </location>
</feature>
<dbReference type="EMBL" id="VDEP01000438">
    <property type="protein sequence ID" value="KAA1083345.1"/>
    <property type="molecule type" value="Genomic_DNA"/>
</dbReference>
<reference evidence="4 5" key="1">
    <citation type="submission" date="2019-05" db="EMBL/GenBank/DDBJ databases">
        <title>Emergence of the Ug99 lineage of the wheat stem rust pathogen through somatic hybridization.</title>
        <authorList>
            <person name="Li F."/>
            <person name="Upadhyaya N.M."/>
            <person name="Sperschneider J."/>
            <person name="Matny O."/>
            <person name="Nguyen-Phuc H."/>
            <person name="Mago R."/>
            <person name="Raley C."/>
            <person name="Miller M.E."/>
            <person name="Silverstein K.A.T."/>
            <person name="Henningsen E."/>
            <person name="Hirsch C.D."/>
            <person name="Visser B."/>
            <person name="Pretorius Z.A."/>
            <person name="Steffenson B.J."/>
            <person name="Schwessinger B."/>
            <person name="Dodds P.N."/>
            <person name="Figueroa M."/>
        </authorList>
    </citation>
    <scope>NUCLEOTIDE SEQUENCE [LARGE SCALE GENOMIC DNA]</scope>
    <source>
        <strain evidence="3">21-0</strain>
        <strain evidence="2 5">Ug99</strain>
    </source>
</reference>
<dbReference type="Proteomes" id="UP000324748">
    <property type="component" value="Unassembled WGS sequence"/>
</dbReference>
<dbReference type="EMBL" id="VSWC01000079">
    <property type="protein sequence ID" value="KAA1094169.1"/>
    <property type="molecule type" value="Genomic_DNA"/>
</dbReference>
<evidence type="ECO:0000313" key="4">
    <source>
        <dbReference type="Proteomes" id="UP000324748"/>
    </source>
</evidence>
<organism evidence="2 5">
    <name type="scientific">Puccinia graminis f. sp. tritici</name>
    <dbReference type="NCBI Taxonomy" id="56615"/>
    <lineage>
        <taxon>Eukaryota</taxon>
        <taxon>Fungi</taxon>
        <taxon>Dikarya</taxon>
        <taxon>Basidiomycota</taxon>
        <taxon>Pucciniomycotina</taxon>
        <taxon>Pucciniomycetes</taxon>
        <taxon>Pucciniales</taxon>
        <taxon>Pucciniaceae</taxon>
        <taxon>Puccinia</taxon>
    </lineage>
</organism>
<gene>
    <name evidence="3" type="ORF">PGT21_012074</name>
    <name evidence="2" type="ORF">PGTUg99_029396</name>
</gene>
<evidence type="ECO:0000313" key="2">
    <source>
        <dbReference type="EMBL" id="KAA1083345.1"/>
    </source>
</evidence>
<name>A0A5B0N2B9_PUCGR</name>
<keyword evidence="4" id="KW-1185">Reference proteome</keyword>
<sequence length="144" mass="17076">MSTFLIVLRLSLFMEHTESLTNTKLVEEIVNFNKRFWEKLEDKDEKLIHKSHGAGRLSHLVCLEDKETHIGELKIHGTEKWYPVAMKIVEYWAEENRQPGYEFKSGGDNNQNQLVEIINHMILYSNPDLIDKCNKRWDKKFKDV</sequence>
<accession>A0A5B0N2B9</accession>
<dbReference type="Proteomes" id="UP000325313">
    <property type="component" value="Unassembled WGS sequence"/>
</dbReference>
<keyword evidence="1" id="KW-0732">Signal</keyword>
<dbReference type="AlphaFoldDB" id="A0A5B0N2B9"/>
<comment type="caution">
    <text evidence="2">The sequence shown here is derived from an EMBL/GenBank/DDBJ whole genome shotgun (WGS) entry which is preliminary data.</text>
</comment>
<feature type="signal peptide" evidence="1">
    <location>
        <begin position="1"/>
        <end position="19"/>
    </location>
</feature>
<protein>
    <submittedName>
        <fullName evidence="2">Uncharacterized protein</fullName>
    </submittedName>
</protein>
<evidence type="ECO:0000313" key="3">
    <source>
        <dbReference type="EMBL" id="KAA1094169.1"/>
    </source>
</evidence>
<evidence type="ECO:0000313" key="5">
    <source>
        <dbReference type="Proteomes" id="UP000325313"/>
    </source>
</evidence>
<proteinExistence type="predicted"/>
<evidence type="ECO:0000256" key="1">
    <source>
        <dbReference type="SAM" id="SignalP"/>
    </source>
</evidence>